<feature type="domain" description="Nephrocystin 3-like N-terminal" evidence="5">
    <location>
        <begin position="287"/>
        <end position="450"/>
    </location>
</feature>
<gene>
    <name evidence="6" type="ORF">BDV96DRAFT_603098</name>
</gene>
<feature type="domain" description="Heterokaryon incompatibility" evidence="3">
    <location>
        <begin position="25"/>
        <end position="116"/>
    </location>
</feature>
<evidence type="ECO:0000259" key="5">
    <source>
        <dbReference type="Pfam" id="PF24883"/>
    </source>
</evidence>
<dbReference type="PANTHER" id="PTHR10622">
    <property type="entry name" value="HET DOMAIN-CONTAINING PROTEIN"/>
    <property type="match status" value="1"/>
</dbReference>
<evidence type="ECO:0000259" key="4">
    <source>
        <dbReference type="Pfam" id="PF22939"/>
    </source>
</evidence>
<accession>A0A6A5YZF9</accession>
<feature type="repeat" description="ANK" evidence="2">
    <location>
        <begin position="828"/>
        <end position="860"/>
    </location>
</feature>
<feature type="repeat" description="ANK" evidence="2">
    <location>
        <begin position="928"/>
        <end position="960"/>
    </location>
</feature>
<name>A0A6A5YZF9_9PLEO</name>
<keyword evidence="1" id="KW-0677">Repeat</keyword>
<reference evidence="6" key="1">
    <citation type="journal article" date="2020" name="Stud. Mycol.">
        <title>101 Dothideomycetes genomes: a test case for predicting lifestyles and emergence of pathogens.</title>
        <authorList>
            <person name="Haridas S."/>
            <person name="Albert R."/>
            <person name="Binder M."/>
            <person name="Bloem J."/>
            <person name="Labutti K."/>
            <person name="Salamov A."/>
            <person name="Andreopoulos B."/>
            <person name="Baker S."/>
            <person name="Barry K."/>
            <person name="Bills G."/>
            <person name="Bluhm B."/>
            <person name="Cannon C."/>
            <person name="Castanera R."/>
            <person name="Culley D."/>
            <person name="Daum C."/>
            <person name="Ezra D."/>
            <person name="Gonzalez J."/>
            <person name="Henrissat B."/>
            <person name="Kuo A."/>
            <person name="Liang C."/>
            <person name="Lipzen A."/>
            <person name="Lutzoni F."/>
            <person name="Magnuson J."/>
            <person name="Mondo S."/>
            <person name="Nolan M."/>
            <person name="Ohm R."/>
            <person name="Pangilinan J."/>
            <person name="Park H.-J."/>
            <person name="Ramirez L."/>
            <person name="Alfaro M."/>
            <person name="Sun H."/>
            <person name="Tritt A."/>
            <person name="Yoshinaga Y."/>
            <person name="Zwiers L.-H."/>
            <person name="Turgeon B."/>
            <person name="Goodwin S."/>
            <person name="Spatafora J."/>
            <person name="Crous P."/>
            <person name="Grigoriev I."/>
        </authorList>
    </citation>
    <scope>NUCLEOTIDE SEQUENCE</scope>
    <source>
        <strain evidence="6">CBS 627.86</strain>
    </source>
</reference>
<protein>
    <submittedName>
        <fullName evidence="6">Ankyrin repeat-containing domain protein</fullName>
    </submittedName>
</protein>
<proteinExistence type="predicted"/>
<evidence type="ECO:0000256" key="2">
    <source>
        <dbReference type="PROSITE-ProRule" id="PRU00023"/>
    </source>
</evidence>
<feature type="domain" description="GPI inositol-deacylase winged helix" evidence="4">
    <location>
        <begin position="565"/>
        <end position="656"/>
    </location>
</feature>
<dbReference type="EMBL" id="ML977334">
    <property type="protein sequence ID" value="KAF2111508.1"/>
    <property type="molecule type" value="Genomic_DNA"/>
</dbReference>
<organism evidence="6 7">
    <name type="scientific">Lophiotrema nucula</name>
    <dbReference type="NCBI Taxonomy" id="690887"/>
    <lineage>
        <taxon>Eukaryota</taxon>
        <taxon>Fungi</taxon>
        <taxon>Dikarya</taxon>
        <taxon>Ascomycota</taxon>
        <taxon>Pezizomycotina</taxon>
        <taxon>Dothideomycetes</taxon>
        <taxon>Pleosporomycetidae</taxon>
        <taxon>Pleosporales</taxon>
        <taxon>Lophiotremataceae</taxon>
        <taxon>Lophiotrema</taxon>
    </lineage>
</organism>
<dbReference type="InterPro" id="IPR027417">
    <property type="entry name" value="P-loop_NTPase"/>
</dbReference>
<dbReference type="Gene3D" id="1.25.40.20">
    <property type="entry name" value="Ankyrin repeat-containing domain"/>
    <property type="match status" value="3"/>
</dbReference>
<evidence type="ECO:0000256" key="1">
    <source>
        <dbReference type="ARBA" id="ARBA00022737"/>
    </source>
</evidence>
<dbReference type="Pfam" id="PF12796">
    <property type="entry name" value="Ank_2"/>
    <property type="match status" value="3"/>
</dbReference>
<dbReference type="InterPro" id="IPR036770">
    <property type="entry name" value="Ankyrin_rpt-contain_sf"/>
</dbReference>
<dbReference type="InterPro" id="IPR010730">
    <property type="entry name" value="HET"/>
</dbReference>
<dbReference type="SUPFAM" id="SSF48403">
    <property type="entry name" value="Ankyrin repeat"/>
    <property type="match status" value="2"/>
</dbReference>
<feature type="repeat" description="ANK" evidence="2">
    <location>
        <begin position="992"/>
        <end position="1024"/>
    </location>
</feature>
<keyword evidence="7" id="KW-1185">Reference proteome</keyword>
<evidence type="ECO:0000313" key="7">
    <source>
        <dbReference type="Proteomes" id="UP000799770"/>
    </source>
</evidence>
<dbReference type="PROSITE" id="PS50088">
    <property type="entry name" value="ANK_REPEAT"/>
    <property type="match status" value="4"/>
</dbReference>
<dbReference type="OrthoDB" id="1577640at2759"/>
<dbReference type="Pfam" id="PF13857">
    <property type="entry name" value="Ank_5"/>
    <property type="match status" value="1"/>
</dbReference>
<dbReference type="Pfam" id="PF06985">
    <property type="entry name" value="HET"/>
    <property type="match status" value="1"/>
</dbReference>
<evidence type="ECO:0000259" key="3">
    <source>
        <dbReference type="Pfam" id="PF06985"/>
    </source>
</evidence>
<evidence type="ECO:0000313" key="6">
    <source>
        <dbReference type="EMBL" id="KAF2111508.1"/>
    </source>
</evidence>
<sequence length="1393" mass="156481">MRLLQLQDDGDFSLIERIGNDIPPYAILSHTWGSIQDEPTFTDLVEGGGKNKRGYRKLIFCGKQAAHDGLGFFWVDTCCIDKSSSTELSEAIISMFRWYRKATKCYAYLSDVSTNGCTGDSVAFPESRWFTREWTLQELLAPTCVEFFSVEGHLLGDKCSRVQEIAKITEIAIEALQGAALSRFSIEERMAWASKRKTTREEDRVYSLLGIFDIHMPLLYGEGEEKAFKRLQKDIKESQEGIAATLGRNTNFDLSTRETRLSRIQRWLEAPDPSSNYQEALRQRQNDTGLWFLDSEQYSRWKIENASSLWLYGIPGCGKTILSSTILQNISQHCDSSPEYAVAYFYFNFNDMQKQQLEPMLRSLVCQLSWKCVGIPASFDALFSSHENGKRQPSLEALLEVMHQLMQQLPQVYVILDALDECAQKKELMSMLETMIGWRLHNMHLIVTSRREQVIERSVETFVELQNRVWLQSEVIDKDIQKYVRQRLSDDKDLRKWSKDAALQEEIETAIMKGSKGMFRWAFCQLDVLGKCRNRAMLRKSLTTLPPTLDATYERILCAITEDDSEYAIRILRWLAFSVRPLSIEEVAEVVAIDVDRNPVFDPEEVLEEPLEALDICSSLVIISTEHDDRGPDSTRQVVMLAHYSVKEYLLSDRIQKGQAAPYSMQSVACHTAIAEACLGYLQQFSGFGTLPDNTLEEFRLAQYSAEFWARHTRKTEHEGTEVSKLAVRLLHTNSLVFVNWIRIYDPDRPWAGPDFSKALNDMQLLLYYTALLGLEEMTKLLVDKGADVNTQGGWHGNALQAASAKGHKQIVRVLLEAHSEVNAQGGQYGNALQAAAAKGRDDITNLLLRFGADINKEGGYHGNALNAALTIAHENTVELLLKSGARVGQDARLKGAMHHAVNNASCTPSLVRLLLNYNTPADTVDIDNMTPLHYCVKFGHKIAAKQLLDVGVPVDSRVSRRSWNSAVVESTLSQKESALEFMLPASGSTATGLTPLHFAALTGNFAMTRFLLEHDADPNALSDHGETPLHLTLRTTLYGTKYQDDWNKLYLRAESLLDFLDHEEDDIDAILTDIRIYREGVLKLLLSDSRTSLTITDYKGESLLHCIQYGKPGSATLVETLVSKGADPFCRNSSQQRPLHFASRAGDYESVRLLLSLGAEVALTDADGLNAFHHAARSGDHETITTILQTEGERTVSFVALKDKCGQNALHHLLSTTRVIHVETLQLLLNHGVDGSDLDNSGISPLARFTIESSFFIIDIEICRVLLEIDGNASFVDHEGQNLGHLCARTADFGVHILELLEKHGVDLARKDCHGRTVLHVAATCGSLTEQSLHFLVDVTGLHASEKDTYGRTALQYATELALEDHDPDIWDRGRWKRAQDLLQPDRGWSES</sequence>
<dbReference type="InterPro" id="IPR002110">
    <property type="entry name" value="Ankyrin_rpt"/>
</dbReference>
<dbReference type="InterPro" id="IPR054471">
    <property type="entry name" value="GPIID_WHD"/>
</dbReference>
<dbReference type="SMART" id="SM00248">
    <property type="entry name" value="ANK"/>
    <property type="match status" value="14"/>
</dbReference>
<dbReference type="Pfam" id="PF24883">
    <property type="entry name" value="NPHP3_N"/>
    <property type="match status" value="1"/>
</dbReference>
<dbReference type="Gene3D" id="3.40.50.300">
    <property type="entry name" value="P-loop containing nucleotide triphosphate hydrolases"/>
    <property type="match status" value="1"/>
</dbReference>
<dbReference type="SUPFAM" id="SSF52540">
    <property type="entry name" value="P-loop containing nucleoside triphosphate hydrolases"/>
    <property type="match status" value="1"/>
</dbReference>
<dbReference type="PROSITE" id="PS50297">
    <property type="entry name" value="ANK_REP_REGION"/>
    <property type="match status" value="3"/>
</dbReference>
<keyword evidence="2" id="KW-0040">ANK repeat</keyword>
<dbReference type="Pfam" id="PF22939">
    <property type="entry name" value="WHD_GPIID"/>
    <property type="match status" value="1"/>
</dbReference>
<dbReference type="InterPro" id="IPR056884">
    <property type="entry name" value="NPHP3-like_N"/>
</dbReference>
<feature type="repeat" description="ANK" evidence="2">
    <location>
        <begin position="1135"/>
        <end position="1167"/>
    </location>
</feature>
<dbReference type="Proteomes" id="UP000799770">
    <property type="component" value="Unassembled WGS sequence"/>
</dbReference>
<dbReference type="PANTHER" id="PTHR10622:SF13">
    <property type="entry name" value="NACHT DOMAIN-CONTAINING PROTEIN"/>
    <property type="match status" value="1"/>
</dbReference>